<sequence length="593" mass="66763">MNVQQLLSGNRITSSNSTQILRPGQIMQGQIMQLYPNQKAQIQLGSQKVIAQLEASLSAGGKYHFQVQPSDDVIHLRVIGEQLQNQGSQNVMALLRRLGLKASRSNAGLLQALINEKIPFTKDQLQRSFQLLNSAQNSRQAQQTIKSMISAGLPVTNSVYQALASVNTAGMTDQMTSLLNQLRQNPDRTSLQQNLMNRISQMVEPSSGSSVLVKQIATEAFSHQQQFFQILKAAGAVDARMDFSRWQAEWTSNTRQDGSINGKLPYQLNHAKTIRLLETLQQNGMSIRNVSQEFLQQWSATIENAALNNQSVSGKVFLQLKQQLTKSLMPLMTTAQQEQFSKLIQNNPDQLQQLLSTLQTMADKQTYTAIDNLLTLFKTENIFPFSSPKEQFLSQIRQVLQSVGLNYENQLANHQFHEQQHTIKSMLLQLIQQSDGAVGERTQQLLHFLNGMQIQSVHESGNAIQANLQVPGQKFGLPDDLRLEFSGHKTEDGKINPDSCRILFYLDLTNLNETIIDMHIQKRAVAITIYNDQQGHLTEQSAVLKPMLKEGLESLDYRLSTVTFKPIHEKNQLGNETLKAAYYKPYQGVDYRV</sequence>
<reference evidence="2" key="1">
    <citation type="journal article" date="2019" name="Int. J. Syst. Evol. Microbiol.">
        <title>The Global Catalogue of Microorganisms (GCM) 10K type strain sequencing project: providing services to taxonomists for standard genome sequencing and annotation.</title>
        <authorList>
            <consortium name="The Broad Institute Genomics Platform"/>
            <consortium name="The Broad Institute Genome Sequencing Center for Infectious Disease"/>
            <person name="Wu L."/>
            <person name="Ma J."/>
        </authorList>
    </citation>
    <scope>NUCLEOTIDE SEQUENCE [LARGE SCALE GENOMIC DNA]</scope>
    <source>
        <strain evidence="2">CCUG 54822</strain>
    </source>
</reference>
<accession>A0ABW3ZPP7</accession>
<evidence type="ECO:0008006" key="3">
    <source>
        <dbReference type="Google" id="ProtNLM"/>
    </source>
</evidence>
<organism evidence="1 2">
    <name type="scientific">Lentibacillus salinarum</name>
    <dbReference type="NCBI Taxonomy" id="446820"/>
    <lineage>
        <taxon>Bacteria</taxon>
        <taxon>Bacillati</taxon>
        <taxon>Bacillota</taxon>
        <taxon>Bacilli</taxon>
        <taxon>Bacillales</taxon>
        <taxon>Bacillaceae</taxon>
        <taxon>Lentibacillus</taxon>
    </lineage>
</organism>
<keyword evidence="2" id="KW-1185">Reference proteome</keyword>
<protein>
    <recommendedName>
        <fullName evidence="3">Flagellar hook-length control protein-like C-terminal domain-containing protein</fullName>
    </recommendedName>
</protein>
<dbReference type="Proteomes" id="UP001597178">
    <property type="component" value="Unassembled WGS sequence"/>
</dbReference>
<comment type="caution">
    <text evidence="1">The sequence shown here is derived from an EMBL/GenBank/DDBJ whole genome shotgun (WGS) entry which is preliminary data.</text>
</comment>
<proteinExistence type="predicted"/>
<dbReference type="EMBL" id="JBHTNH010000002">
    <property type="protein sequence ID" value="MFD1360322.1"/>
    <property type="molecule type" value="Genomic_DNA"/>
</dbReference>
<dbReference type="RefSeq" id="WP_382397036.1">
    <property type="nucleotide sequence ID" value="NZ_JBHTNH010000002.1"/>
</dbReference>
<evidence type="ECO:0000313" key="1">
    <source>
        <dbReference type="EMBL" id="MFD1360322.1"/>
    </source>
</evidence>
<evidence type="ECO:0000313" key="2">
    <source>
        <dbReference type="Proteomes" id="UP001597178"/>
    </source>
</evidence>
<name>A0ABW3ZPP7_9BACI</name>
<gene>
    <name evidence="1" type="ORF">ACFQ4A_01360</name>
</gene>